<dbReference type="HOGENOM" id="CLU_1727767_0_0_5"/>
<evidence type="ECO:0000313" key="2">
    <source>
        <dbReference type="EMBL" id="ACB95737.1"/>
    </source>
</evidence>
<sequence length="151" mass="16237">MNKRLIREYSIYGPLIRTNLSEIDNESSTVLDYIFAYLNDSDWLWPHVDIVRVRRANAMMATAPSTRKRFSHMSISSIGSAVATQVAQKAPAVSQSARAADGDYLTPGAGRSTVKDNDGDYKATPVKVSTSPQAAPSSSTQAALSSLKLGG</sequence>
<reference evidence="2 3" key="2">
    <citation type="journal article" date="2010" name="J. Bacteriol.">
        <title>Complete genome sequence of Beijerinckia indica subsp. indica.</title>
        <authorList>
            <person name="Tamas I."/>
            <person name="Dedysh S.N."/>
            <person name="Liesack W."/>
            <person name="Stott M.B."/>
            <person name="Alam M."/>
            <person name="Murrell J.C."/>
            <person name="Dunfield P.F."/>
        </authorList>
    </citation>
    <scope>NUCLEOTIDE SEQUENCE [LARGE SCALE GENOMIC DNA]</scope>
    <source>
        <strain evidence="3">ATCC 9039 / DSM 1715 / NCIMB 8712</strain>
    </source>
</reference>
<accession>B2IFZ8</accession>
<evidence type="ECO:0000313" key="3">
    <source>
        <dbReference type="Proteomes" id="UP000001695"/>
    </source>
</evidence>
<name>B2IFZ8_BEII9</name>
<organism evidence="2 3">
    <name type="scientific">Beijerinckia indica subsp. indica (strain ATCC 9039 / DSM 1715 / NCIMB 8712)</name>
    <dbReference type="NCBI Taxonomy" id="395963"/>
    <lineage>
        <taxon>Bacteria</taxon>
        <taxon>Pseudomonadati</taxon>
        <taxon>Pseudomonadota</taxon>
        <taxon>Alphaproteobacteria</taxon>
        <taxon>Hyphomicrobiales</taxon>
        <taxon>Beijerinckiaceae</taxon>
        <taxon>Beijerinckia</taxon>
    </lineage>
</organism>
<dbReference type="KEGG" id="bid:Bind_2117"/>
<dbReference type="EMBL" id="CP001016">
    <property type="protein sequence ID" value="ACB95737.1"/>
    <property type="molecule type" value="Genomic_DNA"/>
</dbReference>
<keyword evidence="3" id="KW-1185">Reference proteome</keyword>
<proteinExistence type="predicted"/>
<reference evidence="3" key="1">
    <citation type="submission" date="2008-03" db="EMBL/GenBank/DDBJ databases">
        <title>Complete sequence of chromosome of Beijerinckia indica subsp. indica ATCC 9039.</title>
        <authorList>
            <consortium name="US DOE Joint Genome Institute"/>
            <person name="Copeland A."/>
            <person name="Lucas S."/>
            <person name="Lapidus A."/>
            <person name="Glavina del Rio T."/>
            <person name="Dalin E."/>
            <person name="Tice H."/>
            <person name="Bruce D."/>
            <person name="Goodwin L."/>
            <person name="Pitluck S."/>
            <person name="LaButti K."/>
            <person name="Schmutz J."/>
            <person name="Larimer F."/>
            <person name="Land M."/>
            <person name="Hauser L."/>
            <person name="Kyrpides N."/>
            <person name="Mikhailova N."/>
            <person name="Dunfield P.F."/>
            <person name="Dedysh S.N."/>
            <person name="Liesack W."/>
            <person name="Saw J.H."/>
            <person name="Alam M."/>
            <person name="Chen Y."/>
            <person name="Murrell J.C."/>
            <person name="Richardson P."/>
        </authorList>
    </citation>
    <scope>NUCLEOTIDE SEQUENCE [LARGE SCALE GENOMIC DNA]</scope>
    <source>
        <strain evidence="3">ATCC 9039 / DSM 1715 / NCIMB 8712</strain>
    </source>
</reference>
<gene>
    <name evidence="2" type="ordered locus">Bind_2117</name>
</gene>
<dbReference type="AlphaFoldDB" id="B2IFZ8"/>
<dbReference type="eggNOG" id="ENOG5033F9T">
    <property type="taxonomic scope" value="Bacteria"/>
</dbReference>
<evidence type="ECO:0000256" key="1">
    <source>
        <dbReference type="SAM" id="MobiDB-lite"/>
    </source>
</evidence>
<feature type="region of interest" description="Disordered" evidence="1">
    <location>
        <begin position="93"/>
        <end position="151"/>
    </location>
</feature>
<feature type="compositionally biased region" description="Low complexity" evidence="1">
    <location>
        <begin position="129"/>
        <end position="151"/>
    </location>
</feature>
<dbReference type="Proteomes" id="UP000001695">
    <property type="component" value="Chromosome"/>
</dbReference>
<protein>
    <submittedName>
        <fullName evidence="2">Uncharacterized protein</fullName>
    </submittedName>
</protein>